<gene>
    <name evidence="1" type="primary">fur</name>
    <name evidence="2" type="ORF">HFQ13_13845</name>
</gene>
<dbReference type="PANTHER" id="PTHR33202">
    <property type="entry name" value="ZINC UPTAKE REGULATION PROTEIN"/>
    <property type="match status" value="1"/>
</dbReference>
<keyword evidence="1" id="KW-0805">Transcription regulation</keyword>
<comment type="subcellular location">
    <subcellularLocation>
        <location evidence="1">Cytoplasm</location>
    </subcellularLocation>
</comment>
<comment type="subunit">
    <text evidence="1">Homodimer.</text>
</comment>
<evidence type="ECO:0000313" key="3">
    <source>
        <dbReference type="Proteomes" id="UP001197378"/>
    </source>
</evidence>
<dbReference type="EMBL" id="JAAXYO010000192">
    <property type="protein sequence ID" value="MBU2789268.1"/>
    <property type="molecule type" value="Genomic_DNA"/>
</dbReference>
<dbReference type="GO" id="GO:0008270">
    <property type="term" value="F:zinc ion binding"/>
    <property type="evidence" value="ECO:0007669"/>
    <property type="project" value="TreeGrafter"/>
</dbReference>
<evidence type="ECO:0000313" key="2">
    <source>
        <dbReference type="EMBL" id="MBU2789268.1"/>
    </source>
</evidence>
<dbReference type="InterPro" id="IPR036390">
    <property type="entry name" value="WH_DNA-bd_sf"/>
</dbReference>
<accession>A0AAE2YSG7</accession>
<keyword evidence="1" id="KW-0862">Zinc</keyword>
<dbReference type="GO" id="GO:0000976">
    <property type="term" value="F:transcription cis-regulatory region binding"/>
    <property type="evidence" value="ECO:0007669"/>
    <property type="project" value="TreeGrafter"/>
</dbReference>
<dbReference type="CDD" id="cd07153">
    <property type="entry name" value="Fur_like"/>
    <property type="match status" value="1"/>
</dbReference>
<comment type="similarity">
    <text evidence="1">Belongs to the Fur family.</text>
</comment>
<dbReference type="GO" id="GO:1900376">
    <property type="term" value="P:regulation of secondary metabolite biosynthetic process"/>
    <property type="evidence" value="ECO:0007669"/>
    <property type="project" value="TreeGrafter"/>
</dbReference>
<keyword evidence="1" id="KW-0238">DNA-binding</keyword>
<keyword evidence="1" id="KW-0804">Transcription</keyword>
<comment type="caution">
    <text evidence="2">The sequence shown here is derived from an EMBL/GenBank/DDBJ whole genome shotgun (WGS) entry which is preliminary data.</text>
</comment>
<keyword evidence="3" id="KW-1185">Reference proteome</keyword>
<proteinExistence type="inferred from homology"/>
<name>A0AAE2YSG7_9PROT</name>
<dbReference type="GO" id="GO:0005737">
    <property type="term" value="C:cytoplasm"/>
    <property type="evidence" value="ECO:0007669"/>
    <property type="project" value="UniProtKB-SubCell"/>
</dbReference>
<dbReference type="Gene3D" id="1.10.10.10">
    <property type="entry name" value="Winged helix-like DNA-binding domain superfamily/Winged helix DNA-binding domain"/>
    <property type="match status" value="1"/>
</dbReference>
<keyword evidence="1" id="KW-0963">Cytoplasm</keyword>
<dbReference type="SUPFAM" id="SSF46785">
    <property type="entry name" value="Winged helix' DNA-binding domain"/>
    <property type="match status" value="1"/>
</dbReference>
<dbReference type="InterPro" id="IPR036388">
    <property type="entry name" value="WH-like_DNA-bd_sf"/>
</dbReference>
<protein>
    <recommendedName>
        <fullName evidence="1">Ferric uptake regulation protein</fullName>
    </recommendedName>
</protein>
<dbReference type="GO" id="GO:0003700">
    <property type="term" value="F:DNA-binding transcription factor activity"/>
    <property type="evidence" value="ECO:0007669"/>
    <property type="project" value="UniProtKB-UniRule"/>
</dbReference>
<dbReference type="AlphaFoldDB" id="A0AAE2YSG7"/>
<keyword evidence="1" id="KW-0678">Repressor</keyword>
<dbReference type="GO" id="GO:0045892">
    <property type="term" value="P:negative regulation of DNA-templated transcription"/>
    <property type="evidence" value="ECO:0007669"/>
    <property type="project" value="TreeGrafter"/>
</dbReference>
<dbReference type="Proteomes" id="UP001197378">
    <property type="component" value="Unassembled WGS sequence"/>
</dbReference>
<dbReference type="PANTHER" id="PTHR33202:SF7">
    <property type="entry name" value="FERRIC UPTAKE REGULATION PROTEIN"/>
    <property type="match status" value="1"/>
</dbReference>
<evidence type="ECO:0000256" key="1">
    <source>
        <dbReference type="RuleBase" id="RU364037"/>
    </source>
</evidence>
<dbReference type="Pfam" id="PF01475">
    <property type="entry name" value="FUR"/>
    <property type="match status" value="1"/>
</dbReference>
<reference evidence="2" key="1">
    <citation type="journal article" date="2021" name="ISME J.">
        <title>Genomic evolution of the class Acidithiobacillia: deep-branching Proteobacteria living in extreme acidic conditions.</title>
        <authorList>
            <person name="Moya-Beltran A."/>
            <person name="Beard S."/>
            <person name="Rojas-Villalobos C."/>
            <person name="Issotta F."/>
            <person name="Gallardo Y."/>
            <person name="Ulloa R."/>
            <person name="Giaveno A."/>
            <person name="Degli Esposti M."/>
            <person name="Johnson D.B."/>
            <person name="Quatrini R."/>
        </authorList>
    </citation>
    <scope>NUCLEOTIDE SEQUENCE</scope>
    <source>
        <strain evidence="2">VAN18-1</strain>
    </source>
</reference>
<sequence length="149" mass="16936">MSKGPMNKQEVLETLRDAGVNPTSQRVEIGYILFAEHAHLSAEEIMQRVNADYAVVSKATVYNTLGLFAQHGLVREVIVEPGKVFYDSNVAPHHHFYYVDTGDLMDIPAQHLRLAQQPQLPEDTELEEVDIVLRVRKRKPMSEGSRLRQ</sequence>
<organism evidence="2 3">
    <name type="scientific">Igneacidithiobacillus copahuensis</name>
    <dbReference type="NCBI Taxonomy" id="2724909"/>
    <lineage>
        <taxon>Bacteria</taxon>
        <taxon>Pseudomonadati</taxon>
        <taxon>Pseudomonadota</taxon>
        <taxon>Acidithiobacillia</taxon>
        <taxon>Acidithiobacillales</taxon>
        <taxon>Acidithiobacillaceae</taxon>
        <taxon>Igneacidithiobacillus</taxon>
    </lineage>
</organism>
<keyword evidence="1" id="KW-0479">Metal-binding</keyword>
<keyword evidence="1" id="KW-0408">Iron</keyword>
<dbReference type="InterPro" id="IPR002481">
    <property type="entry name" value="FUR"/>
</dbReference>